<dbReference type="Pfam" id="PF12698">
    <property type="entry name" value="ABC2_membrane_3"/>
    <property type="match status" value="1"/>
</dbReference>
<dbReference type="InterPro" id="IPR023908">
    <property type="entry name" value="xxxLxxG_rpt"/>
</dbReference>
<accession>A0ABX1SE57</accession>
<comment type="caution">
    <text evidence="7">The sequence shown here is derived from an EMBL/GenBank/DDBJ whole genome shotgun (WGS) entry which is preliminary data.</text>
</comment>
<keyword evidence="4 5" id="KW-0472">Membrane</keyword>
<sequence length="646" mass="65605">MRILGLAVLELRRLRTPLQRAALVFAVCVPLLYGALYLWSNWDPYNRLNTIPVAVVNADQPVTAGGKQVDAGGLFVAELRKDPIFDWRFVDAAEADRGVRSGDYYFEITVPADFSAKLASGATGTPQRASMQIVLDDANGYVVGKMAQTVQSELQNKIDAAAVSAYFRSVFGNLDRLRAGIADASTGAAQLRDGAGQAGQGSAALLTGLTRLSAGADQLAPGARQVADGVGQLAGVVVPTANRVADAIPSVTTTAAQAAGTAADLTSTAAAAAAAVGGDAGSVTAELEQLGRDRPGIATDPAYQRALAAARTASSRTGEVSAQAAQLRDTTATVAQGAQGLAADAPRLAASVRRAATDVQRLSDGATAVADGAARLDGGLGGALAGARRLDTGVGQLADGAGRLATGLSATPGELPVLGPEAEQSNAATLASPVGIGVTNLNPAGVYGRGIAPLFFSIALWVFGIVAFLLLTPLSARARASTLGNVPVALAGYLPPLAGALVAAGLLFAVVDAGLGLDPVQGWATVGLLALGAATFMAIAHLLRVWLDGLAGAVILVLLVLQLTTCGGVYPVQTLPAPLRMLHPLLPMSYLVDGLRVTISGGSGAHLLRDALVLLGFLLVTSGLTVAGVARKRRWSLTELKPGWAL</sequence>
<dbReference type="InterPro" id="IPR051328">
    <property type="entry name" value="T7SS_ABC-Transporter"/>
</dbReference>
<feature type="transmembrane region" description="Helical" evidence="5">
    <location>
        <begin position="488"/>
        <end position="511"/>
    </location>
</feature>
<dbReference type="Gene3D" id="3.40.1710.10">
    <property type="entry name" value="abc type-2 transporter like domain"/>
    <property type="match status" value="1"/>
</dbReference>
<organism evidence="7 8">
    <name type="scientific">Pseudonocardia acidicola</name>
    <dbReference type="NCBI Taxonomy" id="2724939"/>
    <lineage>
        <taxon>Bacteria</taxon>
        <taxon>Bacillati</taxon>
        <taxon>Actinomycetota</taxon>
        <taxon>Actinomycetes</taxon>
        <taxon>Pseudonocardiales</taxon>
        <taxon>Pseudonocardiaceae</taxon>
        <taxon>Pseudonocardia</taxon>
    </lineage>
</organism>
<evidence type="ECO:0000313" key="8">
    <source>
        <dbReference type="Proteomes" id="UP000820669"/>
    </source>
</evidence>
<dbReference type="EMBL" id="JAAXLA010000032">
    <property type="protein sequence ID" value="NMH99137.1"/>
    <property type="molecule type" value="Genomic_DNA"/>
</dbReference>
<feature type="transmembrane region" description="Helical" evidence="5">
    <location>
        <begin position="550"/>
        <end position="572"/>
    </location>
</feature>
<dbReference type="InterPro" id="IPR013525">
    <property type="entry name" value="ABC2_TM"/>
</dbReference>
<feature type="domain" description="ABC-2 type transporter transmembrane" evidence="6">
    <location>
        <begin position="23"/>
        <end position="163"/>
    </location>
</feature>
<comment type="subcellular location">
    <subcellularLocation>
        <location evidence="1">Membrane</location>
        <topology evidence="1">Multi-pass membrane protein</topology>
    </subcellularLocation>
</comment>
<keyword evidence="2 5" id="KW-0812">Transmembrane</keyword>
<feature type="transmembrane region" description="Helical" evidence="5">
    <location>
        <begin position="523"/>
        <end position="543"/>
    </location>
</feature>
<evidence type="ECO:0000313" key="7">
    <source>
        <dbReference type="EMBL" id="NMH99137.1"/>
    </source>
</evidence>
<feature type="transmembrane region" description="Helical" evidence="5">
    <location>
        <begin position="454"/>
        <end position="476"/>
    </location>
</feature>
<dbReference type="NCBIfam" id="TIGR03062">
    <property type="entry name" value="pip_yhgE_Cterm"/>
    <property type="match status" value="1"/>
</dbReference>
<dbReference type="InterPro" id="IPR017500">
    <property type="entry name" value="Phage_infect_YhgE_N"/>
</dbReference>
<name>A0ABX1SE57_9PSEU</name>
<evidence type="ECO:0000256" key="3">
    <source>
        <dbReference type="ARBA" id="ARBA00022989"/>
    </source>
</evidence>
<keyword evidence="8" id="KW-1185">Reference proteome</keyword>
<dbReference type="PANTHER" id="PTHR43077">
    <property type="entry name" value="TRANSPORT PERMEASE YVFS-RELATED"/>
    <property type="match status" value="1"/>
</dbReference>
<dbReference type="NCBIfam" id="TIGR03061">
    <property type="entry name" value="pip_yhgE_Nterm"/>
    <property type="match status" value="1"/>
</dbReference>
<evidence type="ECO:0000256" key="5">
    <source>
        <dbReference type="SAM" id="Phobius"/>
    </source>
</evidence>
<evidence type="ECO:0000259" key="6">
    <source>
        <dbReference type="Pfam" id="PF12698"/>
    </source>
</evidence>
<feature type="transmembrane region" description="Helical" evidence="5">
    <location>
        <begin position="611"/>
        <end position="630"/>
    </location>
</feature>
<dbReference type="RefSeq" id="WP_169382583.1">
    <property type="nucleotide sequence ID" value="NZ_JAAXLA010000032.1"/>
</dbReference>
<reference evidence="7 8" key="1">
    <citation type="submission" date="2020-04" db="EMBL/GenBank/DDBJ databases">
        <authorList>
            <person name="Klaysubun C."/>
            <person name="Duangmal K."/>
            <person name="Lipun K."/>
        </authorList>
    </citation>
    <scope>NUCLEOTIDE SEQUENCE [LARGE SCALE GENOMIC DNA]</scope>
    <source>
        <strain evidence="7 8">K10HN5</strain>
    </source>
</reference>
<evidence type="ECO:0000256" key="4">
    <source>
        <dbReference type="ARBA" id="ARBA00023136"/>
    </source>
</evidence>
<dbReference type="NCBIfam" id="TIGR03057">
    <property type="entry name" value="xxxLxxG_by_4"/>
    <property type="match status" value="2"/>
</dbReference>
<evidence type="ECO:0000256" key="1">
    <source>
        <dbReference type="ARBA" id="ARBA00004141"/>
    </source>
</evidence>
<feature type="transmembrane region" description="Helical" evidence="5">
    <location>
        <begin position="21"/>
        <end position="39"/>
    </location>
</feature>
<proteinExistence type="predicted"/>
<protein>
    <submittedName>
        <fullName evidence="7">YhgE/Pip domain-containing protein</fullName>
    </submittedName>
</protein>
<dbReference type="Proteomes" id="UP000820669">
    <property type="component" value="Unassembled WGS sequence"/>
</dbReference>
<gene>
    <name evidence="7" type="ORF">HF526_17735</name>
</gene>
<dbReference type="PANTHER" id="PTHR43077:SF10">
    <property type="entry name" value="TRANSPORT PERMEASE PROTEIN"/>
    <property type="match status" value="1"/>
</dbReference>
<keyword evidence="3 5" id="KW-1133">Transmembrane helix</keyword>
<evidence type="ECO:0000256" key="2">
    <source>
        <dbReference type="ARBA" id="ARBA00022692"/>
    </source>
</evidence>
<dbReference type="InterPro" id="IPR017501">
    <property type="entry name" value="Phage_infect_YhgE_C"/>
</dbReference>